<evidence type="ECO:0000313" key="2">
    <source>
        <dbReference type="EMBL" id="SMP58376.1"/>
    </source>
</evidence>
<feature type="chain" id="PRO_5047114283" evidence="1">
    <location>
        <begin position="29"/>
        <end position="541"/>
    </location>
</feature>
<dbReference type="RefSeq" id="WP_283432796.1">
    <property type="nucleotide sequence ID" value="NZ_FXUG01000006.1"/>
</dbReference>
<sequence length="541" mass="59443">MRISNLRARFCLLAIALPLTLFFGQLDAAGTDLSSAAERAGERRVSLTRSVEPSFRVEPVVERLKGRRGETLPFSFELTSTGKSMSLDVRPVNLRQEESGIILHDDTADAMEGVHFTSPTEFQLAPGETFRIEGSVTVPLTKTNYISFGLLVKDSGRLSETPKGQPDDGSTHAAIRFVTQYVLRVDIETGAQDAGNMDDLYFENATLIQKKGLPFVQAYLVNPTSYALESQVRASIQSDHGDSLEPLSLGMQSRNELPGNAKYLVRIMPKSRLRLEGPVSELLESGDVALNLKLSNGRRTMVNQSFPVEIDSSDFRAMHARVKRVGNGVTIHPTQVELGRVAGTHRVTTLQVTNSGDKDCKVELVPRDHAGNPTKSVMLSSKKFTVRSGRTQTVRAMLRGRSEDSYEWGVIDIRCDQSTTSLDMALVHEVRPEVQLVAGEMQWANLPSGNAFVMNVDNQGDGYAPLWGEMKMAATSGHPVELADGFGRWLAPGKSRELQFFVPKGTQPGTYQISTKITSLDGFVVAERTLVLDLSQEMLTP</sequence>
<organism evidence="2 3">
    <name type="scientific">Neorhodopirellula lusitana</name>
    <dbReference type="NCBI Taxonomy" id="445327"/>
    <lineage>
        <taxon>Bacteria</taxon>
        <taxon>Pseudomonadati</taxon>
        <taxon>Planctomycetota</taxon>
        <taxon>Planctomycetia</taxon>
        <taxon>Pirellulales</taxon>
        <taxon>Pirellulaceae</taxon>
        <taxon>Neorhodopirellula</taxon>
    </lineage>
</organism>
<keyword evidence="1" id="KW-0732">Signal</keyword>
<dbReference type="Proteomes" id="UP001158067">
    <property type="component" value="Unassembled WGS sequence"/>
</dbReference>
<keyword evidence="3" id="KW-1185">Reference proteome</keyword>
<feature type="signal peptide" evidence="1">
    <location>
        <begin position="1"/>
        <end position="28"/>
    </location>
</feature>
<protein>
    <submittedName>
        <fullName evidence="2">Uncharacterized protein</fullName>
    </submittedName>
</protein>
<accession>A0ABY1Q3P8</accession>
<gene>
    <name evidence="2" type="ORF">SAMN06265222_10636</name>
</gene>
<dbReference type="EMBL" id="FXUG01000006">
    <property type="protein sequence ID" value="SMP58376.1"/>
    <property type="molecule type" value="Genomic_DNA"/>
</dbReference>
<comment type="caution">
    <text evidence="2">The sequence shown here is derived from an EMBL/GenBank/DDBJ whole genome shotgun (WGS) entry which is preliminary data.</text>
</comment>
<name>A0ABY1Q3P8_9BACT</name>
<reference evidence="2 3" key="1">
    <citation type="submission" date="2017-05" db="EMBL/GenBank/DDBJ databases">
        <authorList>
            <person name="Varghese N."/>
            <person name="Submissions S."/>
        </authorList>
    </citation>
    <scope>NUCLEOTIDE SEQUENCE [LARGE SCALE GENOMIC DNA]</scope>
    <source>
        <strain evidence="2 3">DSM 25457</strain>
    </source>
</reference>
<evidence type="ECO:0000256" key="1">
    <source>
        <dbReference type="SAM" id="SignalP"/>
    </source>
</evidence>
<evidence type="ECO:0000313" key="3">
    <source>
        <dbReference type="Proteomes" id="UP001158067"/>
    </source>
</evidence>
<proteinExistence type="predicted"/>